<accession>A0A9Q0KFM7</accession>
<sequence>MAGKHPLESSNDPPPFTPKPHFGSSSTDPFASSSMVDDYFFLLDSDFGDFVEENPSLTLVGKVLGNRPYCRQAVFEALPLAWNAFFGIEIWVQLHDLPLEAMHRSIAPRLISKIGLPSEIMVIDSLSQGEKIQFLRARVTLEVAAPLRYFFTIQSHSGQECRVSINYFEVDQSHRVIHGCNPLSPCPLLPPRVFDSETRGMVPIARMLETAKFIDFSSSDSEGTSPIPVSVAYLTACSSDGAPSTLCISLPLTLTIDDCHMALPHVATS</sequence>
<name>A0A9Q0KFM7_9MAGN</name>
<dbReference type="Proteomes" id="UP001141806">
    <property type="component" value="Unassembled WGS sequence"/>
</dbReference>
<comment type="caution">
    <text evidence="2">The sequence shown here is derived from an EMBL/GenBank/DDBJ whole genome shotgun (WGS) entry which is preliminary data.</text>
</comment>
<keyword evidence="3" id="KW-1185">Reference proteome</keyword>
<gene>
    <name evidence="2" type="ORF">NE237_016275</name>
</gene>
<dbReference type="OrthoDB" id="1938170at2759"/>
<evidence type="ECO:0000313" key="3">
    <source>
        <dbReference type="Proteomes" id="UP001141806"/>
    </source>
</evidence>
<feature type="region of interest" description="Disordered" evidence="1">
    <location>
        <begin position="1"/>
        <end position="27"/>
    </location>
</feature>
<reference evidence="2" key="1">
    <citation type="journal article" date="2023" name="Plant J.">
        <title>The genome of the king protea, Protea cynaroides.</title>
        <authorList>
            <person name="Chang J."/>
            <person name="Duong T.A."/>
            <person name="Schoeman C."/>
            <person name="Ma X."/>
            <person name="Roodt D."/>
            <person name="Barker N."/>
            <person name="Li Z."/>
            <person name="Van de Peer Y."/>
            <person name="Mizrachi E."/>
        </authorList>
    </citation>
    <scope>NUCLEOTIDE SEQUENCE</scope>
    <source>
        <tissue evidence="2">Young leaves</tissue>
    </source>
</reference>
<protein>
    <recommendedName>
        <fullName evidence="4">DUF4283 domain-containing protein</fullName>
    </recommendedName>
</protein>
<dbReference type="EMBL" id="JAMYWD010000006">
    <property type="protein sequence ID" value="KAJ4969574.1"/>
    <property type="molecule type" value="Genomic_DNA"/>
</dbReference>
<dbReference type="AlphaFoldDB" id="A0A9Q0KFM7"/>
<evidence type="ECO:0000313" key="2">
    <source>
        <dbReference type="EMBL" id="KAJ4969574.1"/>
    </source>
</evidence>
<proteinExistence type="predicted"/>
<evidence type="ECO:0000256" key="1">
    <source>
        <dbReference type="SAM" id="MobiDB-lite"/>
    </source>
</evidence>
<evidence type="ECO:0008006" key="4">
    <source>
        <dbReference type="Google" id="ProtNLM"/>
    </source>
</evidence>
<organism evidence="2 3">
    <name type="scientific">Protea cynaroides</name>
    <dbReference type="NCBI Taxonomy" id="273540"/>
    <lineage>
        <taxon>Eukaryota</taxon>
        <taxon>Viridiplantae</taxon>
        <taxon>Streptophyta</taxon>
        <taxon>Embryophyta</taxon>
        <taxon>Tracheophyta</taxon>
        <taxon>Spermatophyta</taxon>
        <taxon>Magnoliopsida</taxon>
        <taxon>Proteales</taxon>
        <taxon>Proteaceae</taxon>
        <taxon>Protea</taxon>
    </lineage>
</organism>